<protein>
    <submittedName>
        <fullName evidence="3">CRISPR-associated endonuclease Cas3</fullName>
    </submittedName>
</protein>
<comment type="caution">
    <text evidence="3">The sequence shown here is derived from an EMBL/GenBank/DDBJ whole genome shotgun (WGS) entry which is preliminary data.</text>
</comment>
<organism evidence="3 4">
    <name type="scientific">Intestinimonas massiliensis</name>
    <name type="common">ex Afouda et al. 2020</name>
    <dbReference type="NCBI Taxonomy" id="1673721"/>
    <lineage>
        <taxon>Bacteria</taxon>
        <taxon>Bacillati</taxon>
        <taxon>Bacillota</taxon>
        <taxon>Clostridia</taxon>
        <taxon>Eubacteriales</taxon>
        <taxon>Intestinimonas</taxon>
    </lineage>
</organism>
<dbReference type="RefSeq" id="WP_256303864.1">
    <property type="nucleotide sequence ID" value="NZ_JANFYS010000014.1"/>
</dbReference>
<dbReference type="EMBL" id="JANFYS010000014">
    <property type="protein sequence ID" value="MCQ4770376.1"/>
    <property type="molecule type" value="Genomic_DNA"/>
</dbReference>
<keyword evidence="3" id="KW-0378">Hydrolase</keyword>
<sequence length="194" mass="20773">MRRCLAHVSEDGSEQSVEAHLEGTAALVAGFAAPFGAGAQGRFVGLAHDIGKYSDAFQRRLLENGRKVDHATAGAVECARLGAEWAAFHAAGPLGPGPVDRLFFRPDALLLPGGRRLPGYGGVPARRAAASGRARPPARAAGAPERAYLRLVAAQNRPEPPPMPNPARLPGRRRPSLPSTGSPWRRRISTRRWW</sequence>
<keyword evidence="3" id="KW-0255">Endonuclease</keyword>
<dbReference type="InterPro" id="IPR006483">
    <property type="entry name" value="CRISPR-assoc_Cas3_HD"/>
</dbReference>
<dbReference type="NCBIfam" id="TIGR01596">
    <property type="entry name" value="cas3_HD"/>
    <property type="match status" value="1"/>
</dbReference>
<evidence type="ECO:0000259" key="2">
    <source>
        <dbReference type="PROSITE" id="PS51643"/>
    </source>
</evidence>
<evidence type="ECO:0000313" key="4">
    <source>
        <dbReference type="Proteomes" id="UP001204562"/>
    </source>
</evidence>
<name>A0AAW5JJY2_9FIRM</name>
<dbReference type="GO" id="GO:0004519">
    <property type="term" value="F:endonuclease activity"/>
    <property type="evidence" value="ECO:0007669"/>
    <property type="project" value="UniProtKB-KW"/>
</dbReference>
<dbReference type="CDD" id="cd09641">
    <property type="entry name" value="Cas3''_I"/>
    <property type="match status" value="1"/>
</dbReference>
<keyword evidence="3" id="KW-0540">Nuclease</keyword>
<feature type="region of interest" description="Disordered" evidence="1">
    <location>
        <begin position="154"/>
        <end position="194"/>
    </location>
</feature>
<proteinExistence type="predicted"/>
<reference evidence="3" key="1">
    <citation type="submission" date="2022-06" db="EMBL/GenBank/DDBJ databases">
        <title>Isolation of gut microbiota from human fecal samples.</title>
        <authorList>
            <person name="Pamer E.G."/>
            <person name="Barat B."/>
            <person name="Waligurski E."/>
            <person name="Medina S."/>
            <person name="Paddock L."/>
            <person name="Mostad J."/>
        </authorList>
    </citation>
    <scope>NUCLEOTIDE SEQUENCE</scope>
    <source>
        <strain evidence="3">DFI.9.91</strain>
    </source>
</reference>
<dbReference type="PROSITE" id="PS51643">
    <property type="entry name" value="HD_CAS3"/>
    <property type="match status" value="1"/>
</dbReference>
<feature type="compositionally biased region" description="Pro residues" evidence="1">
    <location>
        <begin position="158"/>
        <end position="167"/>
    </location>
</feature>
<feature type="compositionally biased region" description="Basic residues" evidence="1">
    <location>
        <begin position="184"/>
        <end position="194"/>
    </location>
</feature>
<dbReference type="AlphaFoldDB" id="A0AAW5JJY2"/>
<feature type="domain" description="HD Cas3-type" evidence="2">
    <location>
        <begin position="10"/>
        <end position="194"/>
    </location>
</feature>
<accession>A0AAW5JJY2</accession>
<dbReference type="Proteomes" id="UP001204562">
    <property type="component" value="Unassembled WGS sequence"/>
</dbReference>
<evidence type="ECO:0000256" key="1">
    <source>
        <dbReference type="SAM" id="MobiDB-lite"/>
    </source>
</evidence>
<gene>
    <name evidence="3" type="ORF">NE579_07855</name>
</gene>
<evidence type="ECO:0000313" key="3">
    <source>
        <dbReference type="EMBL" id="MCQ4770376.1"/>
    </source>
</evidence>